<evidence type="ECO:0000313" key="2">
    <source>
        <dbReference type="Proteomes" id="UP000239485"/>
    </source>
</evidence>
<name>A0A2S6IWF2_9ACTN</name>
<protein>
    <submittedName>
        <fullName evidence="1">2'-5' RNA ligase</fullName>
    </submittedName>
</protein>
<dbReference type="Gene3D" id="3.90.1140.10">
    <property type="entry name" value="Cyclic phosphodiesterase"/>
    <property type="match status" value="1"/>
</dbReference>
<organism evidence="1 2">
    <name type="scientific">Kineococcus xinjiangensis</name>
    <dbReference type="NCBI Taxonomy" id="512762"/>
    <lineage>
        <taxon>Bacteria</taxon>
        <taxon>Bacillati</taxon>
        <taxon>Actinomycetota</taxon>
        <taxon>Actinomycetes</taxon>
        <taxon>Kineosporiales</taxon>
        <taxon>Kineosporiaceae</taxon>
        <taxon>Kineococcus</taxon>
    </lineage>
</organism>
<dbReference type="Proteomes" id="UP000239485">
    <property type="component" value="Unassembled WGS sequence"/>
</dbReference>
<dbReference type="OrthoDB" id="3397424at2"/>
<gene>
    <name evidence="1" type="ORF">CLV92_101314</name>
</gene>
<dbReference type="SUPFAM" id="SSF55144">
    <property type="entry name" value="LigT-like"/>
    <property type="match status" value="1"/>
</dbReference>
<dbReference type="GO" id="GO:0016874">
    <property type="term" value="F:ligase activity"/>
    <property type="evidence" value="ECO:0007669"/>
    <property type="project" value="UniProtKB-KW"/>
</dbReference>
<dbReference type="RefSeq" id="WP_104430996.1">
    <property type="nucleotide sequence ID" value="NZ_PTJD01000001.1"/>
</dbReference>
<reference evidence="1 2" key="1">
    <citation type="submission" date="2018-02" db="EMBL/GenBank/DDBJ databases">
        <title>Genomic Encyclopedia of Archaeal and Bacterial Type Strains, Phase II (KMG-II): from individual species to whole genera.</title>
        <authorList>
            <person name="Goeker M."/>
        </authorList>
    </citation>
    <scope>NUCLEOTIDE SEQUENCE [LARGE SCALE GENOMIC DNA]</scope>
    <source>
        <strain evidence="1 2">DSM 22857</strain>
    </source>
</reference>
<dbReference type="EMBL" id="PTJD01000001">
    <property type="protein sequence ID" value="PPK98615.1"/>
    <property type="molecule type" value="Genomic_DNA"/>
</dbReference>
<proteinExistence type="predicted"/>
<comment type="caution">
    <text evidence="1">The sequence shown here is derived from an EMBL/GenBank/DDBJ whole genome shotgun (WGS) entry which is preliminary data.</text>
</comment>
<dbReference type="InterPro" id="IPR009097">
    <property type="entry name" value="Cyclic_Pdiesterase"/>
</dbReference>
<evidence type="ECO:0000313" key="1">
    <source>
        <dbReference type="EMBL" id="PPK98615.1"/>
    </source>
</evidence>
<keyword evidence="1" id="KW-0436">Ligase</keyword>
<accession>A0A2S6IWF2</accession>
<sequence>MPGARERTLVVCAAFDADLEAGLGRLQGSLRQAGVRVPHPPRHRPHLTLLGGACPEPETARVLDAVAGAAAETAPVEVVLDRAGTFRGGAVLWAGPGDTAALARWHGDAVAAVERHGVVNELGTARPGRWAPHCTLARRVRDVPAAVRTVEAGLPLAGRVVALVVLEVGGAGDLLSVALRH</sequence>
<keyword evidence="2" id="KW-1185">Reference proteome</keyword>
<dbReference type="Pfam" id="PF13563">
    <property type="entry name" value="2_5_RNA_ligase2"/>
    <property type="match status" value="1"/>
</dbReference>
<dbReference type="AlphaFoldDB" id="A0A2S6IWF2"/>